<proteinExistence type="inferred from homology"/>
<keyword evidence="2" id="KW-0547">Nucleotide-binding</keyword>
<gene>
    <name evidence="7" type="primary">LOC109880231</name>
</gene>
<feature type="domain" description="AIG1-type G" evidence="6">
    <location>
        <begin position="34"/>
        <end position="234"/>
    </location>
</feature>
<dbReference type="Pfam" id="PF04548">
    <property type="entry name" value="AIG1"/>
    <property type="match status" value="1"/>
</dbReference>
<name>A0A8C7KXN7_ONCKI</name>
<dbReference type="GeneTree" id="ENSGT01140000282522"/>
<reference evidence="7" key="1">
    <citation type="submission" date="2025-08" db="UniProtKB">
        <authorList>
            <consortium name="Ensembl"/>
        </authorList>
    </citation>
    <scope>IDENTIFICATION</scope>
</reference>
<evidence type="ECO:0000256" key="1">
    <source>
        <dbReference type="ARBA" id="ARBA00008535"/>
    </source>
</evidence>
<dbReference type="InterPro" id="IPR027417">
    <property type="entry name" value="P-loop_NTPase"/>
</dbReference>
<feature type="compositionally biased region" description="Basic and acidic residues" evidence="5">
    <location>
        <begin position="10"/>
        <end position="20"/>
    </location>
</feature>
<sequence>MASPNLTKTLGKDEDTDKQTPGRRRNSKGDGPNMSVTRIVLVGKTGTGKSSSGNTILGRKAFRDAKSSKSVTQECCKETGEVAGRQVVIVDTPGIFDTNRPDSDLKTEISKCINMTSPGPHAIVLVLDVGPFTEEEQNVVKEIRALFGEEAERYTMILFTHGDELDDGGIERYVREAQEDLKTLVDQCGGRYHVFDNTMVENRGQVLDFLEKIDHMVAVNGQDHYTNNMYEEVERKICHKKEELRKRYEEELRKLQDQENQLPLEYQEESKTLREDIEALKESLQDKENKLKDLKSLEQNKVPWIIEHILYYEMTLRAVREEAEQIQLNKEISTDVCSKLQDLHLTQSSVE</sequence>
<feature type="coiled-coil region" evidence="4">
    <location>
        <begin position="238"/>
        <end position="300"/>
    </location>
</feature>
<protein>
    <submittedName>
        <fullName evidence="7">GTPase IMAP family member 9-like</fullName>
    </submittedName>
</protein>
<reference evidence="7" key="2">
    <citation type="submission" date="2025-09" db="UniProtKB">
        <authorList>
            <consortium name="Ensembl"/>
        </authorList>
    </citation>
    <scope>IDENTIFICATION</scope>
</reference>
<dbReference type="Ensembl" id="ENSOKIT00005117558.1">
    <property type="protein sequence ID" value="ENSOKIP00005109742.1"/>
    <property type="gene ID" value="ENSOKIG00005048004.1"/>
</dbReference>
<evidence type="ECO:0000313" key="7">
    <source>
        <dbReference type="Ensembl" id="ENSOKIP00005109742.1"/>
    </source>
</evidence>
<dbReference type="Gene3D" id="3.40.50.300">
    <property type="entry name" value="P-loop containing nucleotide triphosphate hydrolases"/>
    <property type="match status" value="1"/>
</dbReference>
<evidence type="ECO:0000256" key="3">
    <source>
        <dbReference type="ARBA" id="ARBA00023134"/>
    </source>
</evidence>
<organism evidence="7 8">
    <name type="scientific">Oncorhynchus kisutch</name>
    <name type="common">Coho salmon</name>
    <name type="synonym">Salmo kisutch</name>
    <dbReference type="NCBI Taxonomy" id="8019"/>
    <lineage>
        <taxon>Eukaryota</taxon>
        <taxon>Metazoa</taxon>
        <taxon>Chordata</taxon>
        <taxon>Craniata</taxon>
        <taxon>Vertebrata</taxon>
        <taxon>Euteleostomi</taxon>
        <taxon>Actinopterygii</taxon>
        <taxon>Neopterygii</taxon>
        <taxon>Teleostei</taxon>
        <taxon>Protacanthopterygii</taxon>
        <taxon>Salmoniformes</taxon>
        <taxon>Salmonidae</taxon>
        <taxon>Salmoninae</taxon>
        <taxon>Oncorhynchus</taxon>
    </lineage>
</organism>
<evidence type="ECO:0000313" key="8">
    <source>
        <dbReference type="Proteomes" id="UP000694557"/>
    </source>
</evidence>
<evidence type="ECO:0000256" key="2">
    <source>
        <dbReference type="ARBA" id="ARBA00022741"/>
    </source>
</evidence>
<keyword evidence="3" id="KW-0342">GTP-binding</keyword>
<keyword evidence="4" id="KW-0175">Coiled coil</keyword>
<evidence type="ECO:0000256" key="5">
    <source>
        <dbReference type="SAM" id="MobiDB-lite"/>
    </source>
</evidence>
<dbReference type="CDD" id="cd01852">
    <property type="entry name" value="AIG1"/>
    <property type="match status" value="1"/>
</dbReference>
<dbReference type="InterPro" id="IPR006703">
    <property type="entry name" value="G_AIG1"/>
</dbReference>
<dbReference type="Proteomes" id="UP000694557">
    <property type="component" value="Unassembled WGS sequence"/>
</dbReference>
<dbReference type="PANTHER" id="PTHR10903">
    <property type="entry name" value="GTPASE, IMAP FAMILY MEMBER-RELATED"/>
    <property type="match status" value="1"/>
</dbReference>
<dbReference type="GeneID" id="109880231"/>
<evidence type="ECO:0000259" key="6">
    <source>
        <dbReference type="PROSITE" id="PS51720"/>
    </source>
</evidence>
<dbReference type="RefSeq" id="XP_020328045.1">
    <property type="nucleotide sequence ID" value="XM_020472456.2"/>
</dbReference>
<accession>A0A8C7KXN7</accession>
<comment type="similarity">
    <text evidence="1">Belongs to the TRAFAC class TrmE-Era-EngA-EngB-Septin-like GTPase superfamily. AIG1/Toc34/Toc159-like paraseptin GTPase family. IAN subfamily.</text>
</comment>
<dbReference type="AlphaFoldDB" id="A0A8C7KXN7"/>
<feature type="region of interest" description="Disordered" evidence="5">
    <location>
        <begin position="1"/>
        <end position="34"/>
    </location>
</feature>
<evidence type="ECO:0000256" key="4">
    <source>
        <dbReference type="SAM" id="Coils"/>
    </source>
</evidence>
<dbReference type="PROSITE" id="PS51720">
    <property type="entry name" value="G_AIG1"/>
    <property type="match status" value="1"/>
</dbReference>
<dbReference type="KEGG" id="oki:109880231"/>
<dbReference type="SUPFAM" id="SSF52540">
    <property type="entry name" value="P-loop containing nucleoside triphosphate hydrolases"/>
    <property type="match status" value="1"/>
</dbReference>
<dbReference type="PANTHER" id="PTHR10903:SF180">
    <property type="entry name" value="GTPASE IMAP FAMILY MEMBER 7-LIKE"/>
    <property type="match status" value="1"/>
</dbReference>
<dbReference type="InterPro" id="IPR045058">
    <property type="entry name" value="GIMA/IAN/Toc"/>
</dbReference>
<keyword evidence="8" id="KW-1185">Reference proteome</keyword>
<dbReference type="FunFam" id="3.40.50.300:FF:000366">
    <property type="entry name" value="GTPase, IMAP family member 2"/>
    <property type="match status" value="1"/>
</dbReference>
<dbReference type="GO" id="GO:0005525">
    <property type="term" value="F:GTP binding"/>
    <property type="evidence" value="ECO:0007669"/>
    <property type="project" value="UniProtKB-KW"/>
</dbReference>